<organism evidence="1 2">
    <name type="scientific">Trichobilharzia regenti</name>
    <name type="common">Nasal bird schistosome</name>
    <dbReference type="NCBI Taxonomy" id="157069"/>
    <lineage>
        <taxon>Eukaryota</taxon>
        <taxon>Metazoa</taxon>
        <taxon>Spiralia</taxon>
        <taxon>Lophotrochozoa</taxon>
        <taxon>Platyhelminthes</taxon>
        <taxon>Trematoda</taxon>
        <taxon>Digenea</taxon>
        <taxon>Strigeidida</taxon>
        <taxon>Schistosomatoidea</taxon>
        <taxon>Schistosomatidae</taxon>
        <taxon>Trichobilharzia</taxon>
    </lineage>
</organism>
<reference evidence="2" key="2">
    <citation type="submission" date="2023-11" db="UniProtKB">
        <authorList>
            <consortium name="WormBaseParasite"/>
        </authorList>
    </citation>
    <scope>IDENTIFICATION</scope>
</reference>
<accession>A0AA85IXT1</accession>
<reference evidence="1" key="1">
    <citation type="submission" date="2022-06" db="EMBL/GenBank/DDBJ databases">
        <authorList>
            <person name="Berger JAMES D."/>
            <person name="Berger JAMES D."/>
        </authorList>
    </citation>
    <scope>NUCLEOTIDE SEQUENCE [LARGE SCALE GENOMIC DNA]</scope>
</reference>
<evidence type="ECO:0000313" key="2">
    <source>
        <dbReference type="WBParaSite" id="TREG1_127520.1"/>
    </source>
</evidence>
<evidence type="ECO:0000313" key="1">
    <source>
        <dbReference type="Proteomes" id="UP000050795"/>
    </source>
</evidence>
<protein>
    <submittedName>
        <fullName evidence="2">Uncharacterized protein</fullName>
    </submittedName>
</protein>
<keyword evidence="1" id="KW-1185">Reference proteome</keyword>
<dbReference type="Proteomes" id="UP000050795">
    <property type="component" value="Unassembled WGS sequence"/>
</dbReference>
<sequence length="57" mass="6751">RSITEIWQQHQKPIKELILSIDYEISLEKLLKNLNLCDVHKQKLIYTILGSRKGFTI</sequence>
<dbReference type="WBParaSite" id="TREG1_127520.1">
    <property type="protein sequence ID" value="TREG1_127520.1"/>
    <property type="gene ID" value="TREG1_127520"/>
</dbReference>
<name>A0AA85IXT1_TRIRE</name>
<proteinExistence type="predicted"/>
<dbReference type="AlphaFoldDB" id="A0AA85IXT1"/>